<dbReference type="InterPro" id="IPR011055">
    <property type="entry name" value="Dup_hybrid_motif"/>
</dbReference>
<keyword evidence="4" id="KW-1185">Reference proteome</keyword>
<dbReference type="SUPFAM" id="SSF51261">
    <property type="entry name" value="Duplicated hybrid motif"/>
    <property type="match status" value="1"/>
</dbReference>
<dbReference type="InterPro" id="IPR016047">
    <property type="entry name" value="M23ase_b-sheet_dom"/>
</dbReference>
<name>A0A173MJE0_9BACT</name>
<dbReference type="PANTHER" id="PTHR21666">
    <property type="entry name" value="PEPTIDASE-RELATED"/>
    <property type="match status" value="1"/>
</dbReference>
<sequence length="548" mass="60811">MKSTFTRSLPVVAIGAIALISIPAIRCGRYRNNPLHRPIELAAGFGEIRPDHFHLGADMRTDGREGLPVYAVKEGYISHVSIQKEKYGKALWITHPDGTTTLYAHLSAFTGKAAQWVSNRQYQQQSWQQETDVSPAAFPVKKGECIGYSGNTGTSEGPHLHFEVRNTATGKSLNPLATVLQVNDTVSPVIKALYWYDRCNSIYEDEAHAMDKNNTRCSSPFIGIGITASDQFATGRFVTGINKAWLYKDNVLQYEFSLQQLSAADTRYVNACIDYARAVDKGPVIQFLFSLPGNSLPYTRKFASGGTIDLSDRKQHEIKIVVDDVAGNRCEKRCRMQYNGSKPCLSPSGTTHLLYPQHTYQMQSAHATVRFPEHTFYDAIPLLLVETPAKIPGAVSTALTMKMPAAPVHNGFTVRLQTSLPERHALRQRTVMLLSGKKGVTILKGKWIQNKMEGLFTDTGTLQLVADTIAPVITHLQLEGSYIQFTCTDNLGALASVQATVNGQWLALDQKNNTFRYQKEEHYPPHARILSIMVTDVAGNVTTRKYTL</sequence>
<dbReference type="OrthoDB" id="9810477at2"/>
<dbReference type="PANTHER" id="PTHR21666:SF289">
    <property type="entry name" value="L-ALA--D-GLU ENDOPEPTIDASE"/>
    <property type="match status" value="1"/>
</dbReference>
<keyword evidence="1" id="KW-0732">Signal</keyword>
<dbReference type="EMBL" id="FTOR01000009">
    <property type="protein sequence ID" value="SIT29860.1"/>
    <property type="molecule type" value="Genomic_DNA"/>
</dbReference>
<dbReference type="KEGG" id="fln:FLA_3615"/>
<reference evidence="4" key="1">
    <citation type="submission" date="2017-01" db="EMBL/GenBank/DDBJ databases">
        <authorList>
            <person name="Varghese N."/>
            <person name="Submissions S."/>
        </authorList>
    </citation>
    <scope>NUCLEOTIDE SEQUENCE [LARGE SCALE GENOMIC DNA]</scope>
    <source>
        <strain evidence="4">DSM 21054</strain>
    </source>
</reference>
<proteinExistence type="predicted"/>
<dbReference type="AlphaFoldDB" id="A0A173MJE0"/>
<evidence type="ECO:0000256" key="1">
    <source>
        <dbReference type="ARBA" id="ARBA00022729"/>
    </source>
</evidence>
<dbReference type="Gene3D" id="2.70.70.10">
    <property type="entry name" value="Glucose Permease (Domain IIA)"/>
    <property type="match status" value="1"/>
</dbReference>
<dbReference type="Pfam" id="PF01551">
    <property type="entry name" value="Peptidase_M23"/>
    <property type="match status" value="2"/>
</dbReference>
<evidence type="ECO:0000259" key="2">
    <source>
        <dbReference type="Pfam" id="PF01551"/>
    </source>
</evidence>
<accession>A0A173MJE0</accession>
<dbReference type="RefSeq" id="WP_076381390.1">
    <property type="nucleotide sequence ID" value="NZ_AP017422.1"/>
</dbReference>
<feature type="domain" description="M23ase beta-sheet core" evidence="2">
    <location>
        <begin position="53"/>
        <end position="121"/>
    </location>
</feature>
<feature type="domain" description="M23ase beta-sheet core" evidence="2">
    <location>
        <begin position="139"/>
        <end position="175"/>
    </location>
</feature>
<organism evidence="3 4">
    <name type="scientific">Filimonas lacunae</name>
    <dbReference type="NCBI Taxonomy" id="477680"/>
    <lineage>
        <taxon>Bacteria</taxon>
        <taxon>Pseudomonadati</taxon>
        <taxon>Bacteroidota</taxon>
        <taxon>Chitinophagia</taxon>
        <taxon>Chitinophagales</taxon>
        <taxon>Chitinophagaceae</taxon>
        <taxon>Filimonas</taxon>
    </lineage>
</organism>
<dbReference type="InterPro" id="IPR050570">
    <property type="entry name" value="Cell_wall_metabolism_enzyme"/>
</dbReference>
<protein>
    <submittedName>
        <fullName evidence="3">Peptidase family M23</fullName>
    </submittedName>
</protein>
<dbReference type="STRING" id="477680.SAMN05421788_10960"/>
<gene>
    <name evidence="3" type="ORF">SAMN05421788_10960</name>
</gene>
<dbReference type="GO" id="GO:0004222">
    <property type="term" value="F:metalloendopeptidase activity"/>
    <property type="evidence" value="ECO:0007669"/>
    <property type="project" value="TreeGrafter"/>
</dbReference>
<dbReference type="Proteomes" id="UP000186917">
    <property type="component" value="Unassembled WGS sequence"/>
</dbReference>
<dbReference type="CDD" id="cd12797">
    <property type="entry name" value="M23_peptidase"/>
    <property type="match status" value="1"/>
</dbReference>
<evidence type="ECO:0000313" key="4">
    <source>
        <dbReference type="Proteomes" id="UP000186917"/>
    </source>
</evidence>
<evidence type="ECO:0000313" key="3">
    <source>
        <dbReference type="EMBL" id="SIT29860.1"/>
    </source>
</evidence>